<dbReference type="RefSeq" id="WP_112092868.1">
    <property type="nucleotide sequence ID" value="NZ_LUSR01000028.1"/>
</dbReference>
<dbReference type="Proteomes" id="UP000250186">
    <property type="component" value="Unassembled WGS sequence"/>
</dbReference>
<reference evidence="2 4" key="2">
    <citation type="submission" date="2018-10" db="EMBL/GenBank/DDBJ databases">
        <title>New species genome.</title>
        <authorList>
            <person name="Li Y."/>
        </authorList>
    </citation>
    <scope>NUCLEOTIDE SEQUENCE [LARGE SCALE GENOMIC DNA]</scope>
    <source>
        <strain evidence="2 4">L6_4B</strain>
    </source>
</reference>
<proteinExistence type="predicted"/>
<dbReference type="AlphaFoldDB" id="A0A3N0UTY3"/>
<evidence type="ECO:0000313" key="1">
    <source>
        <dbReference type="EMBL" id="RAT33877.1"/>
    </source>
</evidence>
<protein>
    <submittedName>
        <fullName evidence="2">Uncharacterized protein</fullName>
    </submittedName>
</protein>
<organism evidence="2 4">
    <name type="scientific">Lonsdalea populi</name>
    <dbReference type="NCBI Taxonomy" id="1172565"/>
    <lineage>
        <taxon>Bacteria</taxon>
        <taxon>Pseudomonadati</taxon>
        <taxon>Pseudomonadota</taxon>
        <taxon>Gammaproteobacteria</taxon>
        <taxon>Enterobacterales</taxon>
        <taxon>Pectobacteriaceae</taxon>
        <taxon>Lonsdalea</taxon>
    </lineage>
</organism>
<reference evidence="1 3" key="1">
    <citation type="submission" date="2016-02" db="EMBL/GenBank/DDBJ databases">
        <title>Species-wide whole genome sequencing reveals diversity, host range in Lonsdalea quercina.</title>
        <authorList>
            <person name="Li Y."/>
        </authorList>
    </citation>
    <scope>NUCLEOTIDE SEQUENCE [LARGE SCALE GENOMIC DNA]</scope>
    <source>
        <strain evidence="1 3">CFCC 12721</strain>
    </source>
</reference>
<evidence type="ECO:0000313" key="4">
    <source>
        <dbReference type="Proteomes" id="UP000274511"/>
    </source>
</evidence>
<evidence type="ECO:0000313" key="2">
    <source>
        <dbReference type="EMBL" id="ROH84029.1"/>
    </source>
</evidence>
<keyword evidence="3" id="KW-1185">Reference proteome</keyword>
<gene>
    <name evidence="1" type="ORF">AU492_09470</name>
    <name evidence="2" type="ORF">EC392_03225</name>
</gene>
<comment type="caution">
    <text evidence="2">The sequence shown here is derived from an EMBL/GenBank/DDBJ whole genome shotgun (WGS) entry which is preliminary data.</text>
</comment>
<dbReference type="Proteomes" id="UP000274511">
    <property type="component" value="Unassembled WGS sequence"/>
</dbReference>
<dbReference type="EMBL" id="RJUJ01000002">
    <property type="protein sequence ID" value="ROH84029.1"/>
    <property type="molecule type" value="Genomic_DNA"/>
</dbReference>
<name>A0A3N0UTY3_9GAMM</name>
<evidence type="ECO:0000313" key="3">
    <source>
        <dbReference type="Proteomes" id="UP000250186"/>
    </source>
</evidence>
<dbReference type="EMBL" id="LUSW01000019">
    <property type="protein sequence ID" value="RAT33877.1"/>
    <property type="molecule type" value="Genomic_DNA"/>
</dbReference>
<accession>A0A3N0UTY3</accession>
<dbReference type="OrthoDB" id="9997865at2"/>
<sequence>MALRLQNIEPIVRDGRFSAEMPHFEDGSIALTFQDDGLWRSLSQIIRIIAKSAQLLAQFPAQITFCAMFANDLRILRNILRKFWLGKIPYFKFLYKTVI</sequence>